<dbReference type="PANTHER" id="PTHR19856">
    <property type="entry name" value="WD-REPEATCONTAINING PROTEIN WDR1"/>
    <property type="match status" value="1"/>
</dbReference>
<dbReference type="InterPro" id="IPR036322">
    <property type="entry name" value="WD40_repeat_dom_sf"/>
</dbReference>
<accession>A0A1Q3AIL1</accession>
<dbReference type="InterPro" id="IPR015943">
    <property type="entry name" value="WD40/YVTN_repeat-like_dom_sf"/>
</dbReference>
<organism evidence="6 7">
    <name type="scientific">Zygosaccharomyces rouxii</name>
    <dbReference type="NCBI Taxonomy" id="4956"/>
    <lineage>
        <taxon>Eukaryota</taxon>
        <taxon>Fungi</taxon>
        <taxon>Dikarya</taxon>
        <taxon>Ascomycota</taxon>
        <taxon>Saccharomycotina</taxon>
        <taxon>Saccharomycetes</taxon>
        <taxon>Saccharomycetales</taxon>
        <taxon>Saccharomycetaceae</taxon>
        <taxon>Zygosaccharomyces</taxon>
    </lineage>
</organism>
<dbReference type="FunFam" id="2.130.10.10:FF:000102">
    <property type="entry name" value="Actin-interacting protein 1"/>
    <property type="match status" value="1"/>
</dbReference>
<feature type="domain" description="Anaphase-promoting complex subunit 4-like WD40" evidence="5">
    <location>
        <begin position="494"/>
        <end position="584"/>
    </location>
</feature>
<evidence type="ECO:0000256" key="3">
    <source>
        <dbReference type="ARBA" id="ARBA00038366"/>
    </source>
</evidence>
<evidence type="ECO:0000313" key="6">
    <source>
        <dbReference type="EMBL" id="GAV55495.1"/>
    </source>
</evidence>
<dbReference type="GO" id="GO:0030042">
    <property type="term" value="P:actin filament depolymerization"/>
    <property type="evidence" value="ECO:0007669"/>
    <property type="project" value="TreeGrafter"/>
</dbReference>
<dbReference type="FunFam" id="2.130.10.10:FF:000167">
    <property type="entry name" value="Actin-interacting protein 1"/>
    <property type="match status" value="1"/>
</dbReference>
<dbReference type="OrthoDB" id="2306at2759"/>
<dbReference type="PROSITE" id="PS50294">
    <property type="entry name" value="WD_REPEATS_REGION"/>
    <property type="match status" value="1"/>
</dbReference>
<protein>
    <recommendedName>
        <fullName evidence="5">Anaphase-promoting complex subunit 4-like WD40 domain-containing protein</fullName>
    </recommendedName>
</protein>
<dbReference type="PROSITE" id="PS50082">
    <property type="entry name" value="WD_REPEATS_2"/>
    <property type="match status" value="2"/>
</dbReference>
<keyword evidence="1 4" id="KW-0853">WD repeat</keyword>
<evidence type="ECO:0000259" key="5">
    <source>
        <dbReference type="Pfam" id="PF12894"/>
    </source>
</evidence>
<evidence type="ECO:0000256" key="2">
    <source>
        <dbReference type="ARBA" id="ARBA00022737"/>
    </source>
</evidence>
<dbReference type="InterPro" id="IPR001680">
    <property type="entry name" value="WD40_rpt"/>
</dbReference>
<evidence type="ECO:0000313" key="7">
    <source>
        <dbReference type="Proteomes" id="UP000187013"/>
    </source>
</evidence>
<dbReference type="SUPFAM" id="SSF50978">
    <property type="entry name" value="WD40 repeat-like"/>
    <property type="match status" value="2"/>
</dbReference>
<dbReference type="Proteomes" id="UP000187013">
    <property type="component" value="Unassembled WGS sequence"/>
</dbReference>
<reference evidence="6 7" key="1">
    <citation type="submission" date="2016-08" db="EMBL/GenBank/DDBJ databases">
        <title>Draft genome sequence of allopolyploid Zygosaccharomyces rouxii.</title>
        <authorList>
            <person name="Watanabe J."/>
            <person name="Uehara K."/>
            <person name="Mogi Y."/>
            <person name="Tsukioka Y."/>
        </authorList>
    </citation>
    <scope>NUCLEOTIDE SEQUENCE [LARGE SCALE GENOMIC DNA]</scope>
    <source>
        <strain evidence="6 7">NBRC 110957</strain>
    </source>
</reference>
<comment type="similarity">
    <text evidence="3">Belongs to the WD repeat AIP1 family.</text>
</comment>
<name>A0A1Q3AIL1_ZYGRO</name>
<dbReference type="PANTHER" id="PTHR19856:SF0">
    <property type="entry name" value="WD REPEAT-CONTAINING PROTEIN 1"/>
    <property type="match status" value="1"/>
</dbReference>
<dbReference type="EMBL" id="BDGX01000048">
    <property type="protein sequence ID" value="GAV55495.1"/>
    <property type="molecule type" value="Genomic_DNA"/>
</dbReference>
<feature type="repeat" description="WD" evidence="4">
    <location>
        <begin position="571"/>
        <end position="606"/>
    </location>
</feature>
<dbReference type="Pfam" id="PF12894">
    <property type="entry name" value="ANAPC4_WD40"/>
    <property type="match status" value="1"/>
</dbReference>
<keyword evidence="2" id="KW-0677">Repeat</keyword>
<proteinExistence type="inferred from homology"/>
<dbReference type="AlphaFoldDB" id="A0A1Q3AIL1"/>
<feature type="repeat" description="WD" evidence="4">
    <location>
        <begin position="260"/>
        <end position="286"/>
    </location>
</feature>
<dbReference type="GO" id="GO:0030864">
    <property type="term" value="C:cortical actin cytoskeleton"/>
    <property type="evidence" value="ECO:0007669"/>
    <property type="project" value="TreeGrafter"/>
</dbReference>
<dbReference type="InterPro" id="IPR024977">
    <property type="entry name" value="Apc4-like_WD40_dom"/>
</dbReference>
<sequence length="606" mass="66661">MSAIELKSVIPPQPSTQRNFTTHLSYNESKNAIAYPCGKSAFIRFLNEGEDAVVQFVGHATANVNVVRFSPIPGSEYVASGDDFGKVIVWSFLRDENTGEFETKIKAEFEVLAGPISDISWDFEGRRLCVVGEGRDKFGAFISWDTGNSLGEISGHSQKINACHLKQSRPMRAFTVGNDGSVVFYQGPPFKFTGSDRTHHDSGKFVRDVQFSPGTGEYAVTVGYDRKIVCFDGKTGEFIKYIEDQDEPVQGGLFALSWLDGTRFVTASADYALRLWSVTESKCLQKWTLPQSLEHQQVGVVAAKDEHIISLSLDGTLNFFQVGKEGVVKSLEGHNKGITALTVKPLVSGSFDGRVMTWDSEPTEMHNDHTNLVLAIDNSKHPEYATVAWDDTLKISGTAKHQFKEQPRVAQVASGEGVVAVVTAGESLLIINSFTGEVSQETKLSEPATAVGIGKQFVAVALERSKYIKVFKASDLSVNYTLPTALRAAGSYISFSPSEKYLAVGEVMGKITLFDLETKEIKTSRWAFHTSRINAISWQPSEKEDLVATGSLDTNIFIYSVEKPMKVIKRLNAHKDDITAVLWENPETLVSAGSDACIKKWAVKFE</sequence>
<evidence type="ECO:0000256" key="4">
    <source>
        <dbReference type="PROSITE-ProRule" id="PRU00221"/>
    </source>
</evidence>
<dbReference type="SMART" id="SM00320">
    <property type="entry name" value="WD40"/>
    <property type="match status" value="10"/>
</dbReference>
<evidence type="ECO:0000256" key="1">
    <source>
        <dbReference type="ARBA" id="ARBA00022574"/>
    </source>
</evidence>
<dbReference type="Gene3D" id="2.130.10.10">
    <property type="entry name" value="YVTN repeat-like/Quinoprotein amine dehydrogenase"/>
    <property type="match status" value="2"/>
</dbReference>
<gene>
    <name evidence="6" type="ORF">ZYGR_0AV01260</name>
</gene>
<dbReference type="Pfam" id="PF00400">
    <property type="entry name" value="WD40"/>
    <property type="match status" value="1"/>
</dbReference>
<comment type="caution">
    <text evidence="6">The sequence shown here is derived from an EMBL/GenBank/DDBJ whole genome shotgun (WGS) entry which is preliminary data.</text>
</comment>
<dbReference type="GO" id="GO:0051015">
    <property type="term" value="F:actin filament binding"/>
    <property type="evidence" value="ECO:0007669"/>
    <property type="project" value="TreeGrafter"/>
</dbReference>